<dbReference type="InterPro" id="IPR001932">
    <property type="entry name" value="PPM-type_phosphatase-like_dom"/>
</dbReference>
<evidence type="ECO:0000313" key="4">
    <source>
        <dbReference type="Proteomes" id="UP000332933"/>
    </source>
</evidence>
<evidence type="ECO:0000313" key="3">
    <source>
        <dbReference type="EMBL" id="VFT82833.1"/>
    </source>
</evidence>
<accession>A0A485KEN7</accession>
<dbReference type="GO" id="GO:0004722">
    <property type="term" value="F:protein serine/threonine phosphatase activity"/>
    <property type="evidence" value="ECO:0007669"/>
    <property type="project" value="InterPro"/>
</dbReference>
<dbReference type="Gene3D" id="3.60.40.10">
    <property type="entry name" value="PPM-type phosphatase domain"/>
    <property type="match status" value="1"/>
</dbReference>
<dbReference type="InterPro" id="IPR036457">
    <property type="entry name" value="PPM-type-like_dom_sf"/>
</dbReference>
<dbReference type="PROSITE" id="PS51746">
    <property type="entry name" value="PPM_2"/>
    <property type="match status" value="1"/>
</dbReference>
<dbReference type="Proteomes" id="UP000332933">
    <property type="component" value="Unassembled WGS sequence"/>
</dbReference>
<reference evidence="3 4" key="1">
    <citation type="submission" date="2019-03" db="EMBL/GenBank/DDBJ databases">
        <authorList>
            <person name="Gaulin E."/>
            <person name="Dumas B."/>
        </authorList>
    </citation>
    <scope>NUCLEOTIDE SEQUENCE [LARGE SCALE GENOMIC DNA]</scope>
    <source>
        <strain evidence="3">CBS 568.67</strain>
    </source>
</reference>
<dbReference type="Pfam" id="PF00481">
    <property type="entry name" value="PP2C"/>
    <property type="match status" value="1"/>
</dbReference>
<dbReference type="SMART" id="SM00332">
    <property type="entry name" value="PP2Cc"/>
    <property type="match status" value="1"/>
</dbReference>
<name>A0A485KEN7_9STRA</name>
<dbReference type="PANTHER" id="PTHR47992">
    <property type="entry name" value="PROTEIN PHOSPHATASE"/>
    <property type="match status" value="1"/>
</dbReference>
<protein>
    <submittedName>
        <fullName evidence="3">Aste57867_5810 protein</fullName>
    </submittedName>
</protein>
<feature type="domain" description="PPM-type phosphatase" evidence="1">
    <location>
        <begin position="102"/>
        <end position="421"/>
    </location>
</feature>
<sequence length="422" mass="45519">MLNCSTAMRRMTQHLRAAMPTAFPRHIHHPVAAFQAMDTATPAQGNRPLGWMMGLAMAASVGAGVAVCEAPPASIDDVVRMPKEHRSLVLDHAVDATLPAAVAGVSSYSCASYKANFPIEDRFFVHVDGDAVFAAVLDGHGGWQVAEYAHDHLVDNAKAELAKFVEHPTADKTIVALQQAFLRTDYNLKQIVAGAFELGFGQVNRVGACSMLAYLKDNLLVVANAGDVRAVLGTIENDHLVAVPMSNDHNAKLPVEMARLARDHPDEANIVVCKHPEACYVKGGLQPTRALGDFAFKDAAFNASAVPTRRGGGRHIAEPYTPPYVLALPETQSHLVTDADKFLILGSDGVWDFLTNQEAVEIVQQHAARGEKHLASRAVVELVLTKAAEAREMNLGEILDVSPGKARRRLHDDTTVVVLFLS</sequence>
<reference evidence="2" key="2">
    <citation type="submission" date="2019-06" db="EMBL/GenBank/DDBJ databases">
        <title>Genomics analysis of Aphanomyces spp. identifies a new class of oomycete effector associated with host adaptation.</title>
        <authorList>
            <person name="Gaulin E."/>
        </authorList>
    </citation>
    <scope>NUCLEOTIDE SEQUENCE</scope>
    <source>
        <strain evidence="2">CBS 578.67</strain>
    </source>
</reference>
<dbReference type="AlphaFoldDB" id="A0A485KEN7"/>
<dbReference type="EMBL" id="CAADRA010002228">
    <property type="protein sequence ID" value="VFT82833.1"/>
    <property type="molecule type" value="Genomic_DNA"/>
</dbReference>
<dbReference type="CDD" id="cd00143">
    <property type="entry name" value="PP2Cc"/>
    <property type="match status" value="1"/>
</dbReference>
<proteinExistence type="predicted"/>
<keyword evidence="4" id="KW-1185">Reference proteome</keyword>
<evidence type="ECO:0000313" key="2">
    <source>
        <dbReference type="EMBL" id="KAF0709585.1"/>
    </source>
</evidence>
<organism evidence="3 4">
    <name type="scientific">Aphanomyces stellatus</name>
    <dbReference type="NCBI Taxonomy" id="120398"/>
    <lineage>
        <taxon>Eukaryota</taxon>
        <taxon>Sar</taxon>
        <taxon>Stramenopiles</taxon>
        <taxon>Oomycota</taxon>
        <taxon>Saprolegniomycetes</taxon>
        <taxon>Saprolegniales</taxon>
        <taxon>Verrucalvaceae</taxon>
        <taxon>Aphanomyces</taxon>
    </lineage>
</organism>
<dbReference type="EMBL" id="VJMH01002226">
    <property type="protein sequence ID" value="KAF0709585.1"/>
    <property type="molecule type" value="Genomic_DNA"/>
</dbReference>
<dbReference type="InterPro" id="IPR015655">
    <property type="entry name" value="PP2C"/>
</dbReference>
<dbReference type="OrthoDB" id="420076at2759"/>
<gene>
    <name evidence="3" type="primary">Aste57867_5810</name>
    <name evidence="2" type="ORF">As57867_005796</name>
    <name evidence="3" type="ORF">ASTE57867_5810</name>
</gene>
<evidence type="ECO:0000259" key="1">
    <source>
        <dbReference type="PROSITE" id="PS51746"/>
    </source>
</evidence>
<dbReference type="SUPFAM" id="SSF81606">
    <property type="entry name" value="PP2C-like"/>
    <property type="match status" value="1"/>
</dbReference>